<proteinExistence type="predicted"/>
<dbReference type="EMBL" id="JADYXP020000008">
    <property type="protein sequence ID" value="KAL0118991.1"/>
    <property type="molecule type" value="Genomic_DNA"/>
</dbReference>
<dbReference type="Proteomes" id="UP001430953">
    <property type="component" value="Unassembled WGS sequence"/>
</dbReference>
<sequence length="74" mass="7921">MGPDFLSDAVLQRQRRSAGSCYWEKATRARTMSRRSERKLATLTGGLRGGGGLGKASCFIEATPEIDAAAFAGR</sequence>
<evidence type="ECO:0000313" key="2">
    <source>
        <dbReference type="Proteomes" id="UP001430953"/>
    </source>
</evidence>
<gene>
    <name evidence="1" type="ORF">PUN28_009552</name>
</gene>
<dbReference type="AlphaFoldDB" id="A0AAW2FVZ8"/>
<evidence type="ECO:0000313" key="1">
    <source>
        <dbReference type="EMBL" id="KAL0118991.1"/>
    </source>
</evidence>
<keyword evidence="2" id="KW-1185">Reference proteome</keyword>
<reference evidence="1 2" key="1">
    <citation type="submission" date="2023-03" db="EMBL/GenBank/DDBJ databases">
        <title>High recombination rates correlate with genetic variation in Cardiocondyla obscurior ants.</title>
        <authorList>
            <person name="Errbii M."/>
        </authorList>
    </citation>
    <scope>NUCLEOTIDE SEQUENCE [LARGE SCALE GENOMIC DNA]</scope>
    <source>
        <strain evidence="1">Alpha-2009</strain>
        <tissue evidence="1">Whole body</tissue>
    </source>
</reference>
<protein>
    <submittedName>
        <fullName evidence="1">Uncharacterized protein</fullName>
    </submittedName>
</protein>
<name>A0AAW2FVZ8_9HYME</name>
<accession>A0AAW2FVZ8</accession>
<comment type="caution">
    <text evidence="1">The sequence shown here is derived from an EMBL/GenBank/DDBJ whole genome shotgun (WGS) entry which is preliminary data.</text>
</comment>
<organism evidence="1 2">
    <name type="scientific">Cardiocondyla obscurior</name>
    <dbReference type="NCBI Taxonomy" id="286306"/>
    <lineage>
        <taxon>Eukaryota</taxon>
        <taxon>Metazoa</taxon>
        <taxon>Ecdysozoa</taxon>
        <taxon>Arthropoda</taxon>
        <taxon>Hexapoda</taxon>
        <taxon>Insecta</taxon>
        <taxon>Pterygota</taxon>
        <taxon>Neoptera</taxon>
        <taxon>Endopterygota</taxon>
        <taxon>Hymenoptera</taxon>
        <taxon>Apocrita</taxon>
        <taxon>Aculeata</taxon>
        <taxon>Formicoidea</taxon>
        <taxon>Formicidae</taxon>
        <taxon>Myrmicinae</taxon>
        <taxon>Cardiocondyla</taxon>
    </lineage>
</organism>